<dbReference type="EMBL" id="PYLS01000004">
    <property type="protein sequence ID" value="PST83902.1"/>
    <property type="molecule type" value="Genomic_DNA"/>
</dbReference>
<accession>A0A2T3HN67</accession>
<evidence type="ECO:0000256" key="6">
    <source>
        <dbReference type="ARBA" id="ARBA00022989"/>
    </source>
</evidence>
<evidence type="ECO:0000256" key="3">
    <source>
        <dbReference type="ARBA" id="ARBA00022679"/>
    </source>
</evidence>
<dbReference type="GO" id="GO:0012505">
    <property type="term" value="C:endomembrane system"/>
    <property type="evidence" value="ECO:0007669"/>
    <property type="project" value="UniProtKB-SubCell"/>
</dbReference>
<keyword evidence="7" id="KW-0333">Golgi apparatus</keyword>
<keyword evidence="5" id="KW-0735">Signal-anchor</keyword>
<comment type="subcellular location">
    <subcellularLocation>
        <location evidence="9">Endomembrane system</location>
        <topology evidence="9">Single-pass membrane protein</topology>
    </subcellularLocation>
    <subcellularLocation>
        <location evidence="1">Golgi apparatus membrane</location>
    </subcellularLocation>
    <subcellularLocation>
        <location evidence="2">Membrane</location>
        <topology evidence="2">Single-pass type II membrane protein</topology>
    </subcellularLocation>
</comment>
<dbReference type="GO" id="GO:0000026">
    <property type="term" value="F:alpha-1,2-mannosyltransferase activity"/>
    <property type="evidence" value="ECO:0007669"/>
    <property type="project" value="TreeGrafter"/>
</dbReference>
<dbReference type="OrthoDB" id="650311at2"/>
<dbReference type="PANTHER" id="PTHR31646:SF1">
    <property type="entry name" value="ALPHA-1,2-MANNOSYLTRANSFERASE MNN2"/>
    <property type="match status" value="1"/>
</dbReference>
<comment type="caution">
    <text evidence="10">The sequence shown here is derived from an EMBL/GenBank/DDBJ whole genome shotgun (WGS) entry which is preliminary data.</text>
</comment>
<dbReference type="Proteomes" id="UP000240912">
    <property type="component" value="Unassembled WGS sequence"/>
</dbReference>
<proteinExistence type="predicted"/>
<evidence type="ECO:0000256" key="8">
    <source>
        <dbReference type="ARBA" id="ARBA00023136"/>
    </source>
</evidence>
<sequence>MMNKFMFNDSGIRTIDIEFDAEAISHLRNVWQKSVPNFPEFPSRRFSGKGIVIAAGGLSYLTCTYITLKNLRRSGCKLPVEVWHLSYELSEEMCGLLESLDAKCRVFNPLVEKNFNSVALKPLAIIESSFEEVLYLDADNLVLRDPTYLFTTEPYKQFGQIFWPDFWRTDINNPIFKVMDCEGADAREHESGQLLVDKRRCWQALNLALTINKYHAIFYHLVYGDKDTFKFAWLALRKEYYLISTPVASMGYYSESGEFHGLTMGQSDDTANLLFLHRNMRKWDATLTTERIWKVCRSVQSADVKFSMPLGEDGTRHLHIGGDVVDLPADPAVIHLESSCINDLQELRALSSYQLFVLQDYIRTKRGLKDSAVFHATF</sequence>
<dbReference type="Gene3D" id="3.90.550.10">
    <property type="entry name" value="Spore Coat Polysaccharide Biosynthesis Protein SpsA, Chain A"/>
    <property type="match status" value="1"/>
</dbReference>
<dbReference type="GO" id="GO:0016020">
    <property type="term" value="C:membrane"/>
    <property type="evidence" value="ECO:0007669"/>
    <property type="project" value="UniProtKB-SubCell"/>
</dbReference>
<evidence type="ECO:0000256" key="9">
    <source>
        <dbReference type="ARBA" id="ARBA00037847"/>
    </source>
</evidence>
<evidence type="ECO:0000313" key="11">
    <source>
        <dbReference type="Proteomes" id="UP000240912"/>
    </source>
</evidence>
<dbReference type="PANTHER" id="PTHR31646">
    <property type="entry name" value="ALPHA-1,2-MANNOSYLTRANSFERASE MNN2"/>
    <property type="match status" value="1"/>
</dbReference>
<dbReference type="GO" id="GO:0046354">
    <property type="term" value="P:mannan biosynthetic process"/>
    <property type="evidence" value="ECO:0007669"/>
    <property type="project" value="TreeGrafter"/>
</dbReference>
<keyword evidence="11" id="KW-1185">Reference proteome</keyword>
<keyword evidence="8" id="KW-0472">Membrane</keyword>
<organism evidence="10 11">
    <name type="scientific">Pedobacter yulinensis</name>
    <dbReference type="NCBI Taxonomy" id="2126353"/>
    <lineage>
        <taxon>Bacteria</taxon>
        <taxon>Pseudomonadati</taxon>
        <taxon>Bacteroidota</taxon>
        <taxon>Sphingobacteriia</taxon>
        <taxon>Sphingobacteriales</taxon>
        <taxon>Sphingobacteriaceae</taxon>
        <taxon>Pedobacter</taxon>
    </lineage>
</organism>
<evidence type="ECO:0000256" key="7">
    <source>
        <dbReference type="ARBA" id="ARBA00023034"/>
    </source>
</evidence>
<name>A0A2T3HN67_9SPHI</name>
<dbReference type="SUPFAM" id="SSF53448">
    <property type="entry name" value="Nucleotide-diphospho-sugar transferases"/>
    <property type="match status" value="1"/>
</dbReference>
<evidence type="ECO:0000256" key="5">
    <source>
        <dbReference type="ARBA" id="ARBA00022968"/>
    </source>
</evidence>
<protein>
    <submittedName>
        <fullName evidence="10">Uncharacterized protein</fullName>
    </submittedName>
</protein>
<evidence type="ECO:0000256" key="2">
    <source>
        <dbReference type="ARBA" id="ARBA00004606"/>
    </source>
</evidence>
<dbReference type="InterPro" id="IPR022751">
    <property type="entry name" value="Alpha_mannosyltransferase"/>
</dbReference>
<dbReference type="RefSeq" id="WP_107213817.1">
    <property type="nucleotide sequence ID" value="NZ_KZ686268.1"/>
</dbReference>
<dbReference type="Pfam" id="PF11051">
    <property type="entry name" value="Mannosyl_trans3"/>
    <property type="match status" value="2"/>
</dbReference>
<dbReference type="AlphaFoldDB" id="A0A2T3HN67"/>
<evidence type="ECO:0000256" key="1">
    <source>
        <dbReference type="ARBA" id="ARBA00004394"/>
    </source>
</evidence>
<keyword evidence="3" id="KW-0808">Transferase</keyword>
<evidence type="ECO:0000256" key="4">
    <source>
        <dbReference type="ARBA" id="ARBA00022692"/>
    </source>
</evidence>
<gene>
    <name evidence="10" type="ORF">C7T94_03915</name>
</gene>
<reference evidence="10 11" key="1">
    <citation type="submission" date="2018-03" db="EMBL/GenBank/DDBJ databases">
        <authorList>
            <person name="Keele B.F."/>
        </authorList>
    </citation>
    <scope>NUCLEOTIDE SEQUENCE [LARGE SCALE GENOMIC DNA]</scope>
    <source>
        <strain evidence="10 11">YL28-9</strain>
    </source>
</reference>
<keyword evidence="4" id="KW-0812">Transmembrane</keyword>
<keyword evidence="6" id="KW-1133">Transmembrane helix</keyword>
<evidence type="ECO:0000313" key="10">
    <source>
        <dbReference type="EMBL" id="PST83902.1"/>
    </source>
</evidence>
<dbReference type="InterPro" id="IPR029044">
    <property type="entry name" value="Nucleotide-diphossugar_trans"/>
</dbReference>